<dbReference type="PANTHER" id="PTHR21716">
    <property type="entry name" value="TRANSMEMBRANE PROTEIN"/>
    <property type="match status" value="1"/>
</dbReference>
<evidence type="ECO:0000256" key="6">
    <source>
        <dbReference type="ARBA" id="ARBA00022989"/>
    </source>
</evidence>
<comment type="caution">
    <text evidence="10">The sequence shown here is derived from an EMBL/GenBank/DDBJ whole genome shotgun (WGS) entry which is preliminary data.</text>
</comment>
<evidence type="ECO:0000256" key="2">
    <source>
        <dbReference type="ARBA" id="ARBA00009773"/>
    </source>
</evidence>
<keyword evidence="3" id="KW-0813">Transport</keyword>
<gene>
    <name evidence="10" type="ORF">DT076_00810</name>
</gene>
<evidence type="ECO:0000256" key="3">
    <source>
        <dbReference type="ARBA" id="ARBA00022448"/>
    </source>
</evidence>
<reference evidence="10 11" key="1">
    <citation type="submission" date="2018-07" db="EMBL/GenBank/DDBJ databases">
        <title>Desertimonas flava gen. nov. sp. nov.</title>
        <authorList>
            <person name="Liu S."/>
        </authorList>
    </citation>
    <scope>NUCLEOTIDE SEQUENCE [LARGE SCALE GENOMIC DNA]</scope>
    <source>
        <strain evidence="10 11">16Sb5-5</strain>
    </source>
</reference>
<dbReference type="RefSeq" id="WP_114124756.1">
    <property type="nucleotide sequence ID" value="NZ_QOUI01000001.1"/>
</dbReference>
<dbReference type="GO" id="GO:0005886">
    <property type="term" value="C:plasma membrane"/>
    <property type="evidence" value="ECO:0007669"/>
    <property type="project" value="UniProtKB-SubCell"/>
</dbReference>
<keyword evidence="4" id="KW-1003">Cell membrane</keyword>
<dbReference type="AlphaFoldDB" id="A0A367YYR2"/>
<evidence type="ECO:0000256" key="4">
    <source>
        <dbReference type="ARBA" id="ARBA00022475"/>
    </source>
</evidence>
<keyword evidence="6 9" id="KW-1133">Transmembrane helix</keyword>
<name>A0A367YYR2_9ACTN</name>
<feature type="region of interest" description="Disordered" evidence="8">
    <location>
        <begin position="1"/>
        <end position="21"/>
    </location>
</feature>
<feature type="transmembrane region" description="Helical" evidence="9">
    <location>
        <begin position="331"/>
        <end position="360"/>
    </location>
</feature>
<dbReference type="PANTHER" id="PTHR21716:SF53">
    <property type="entry name" value="PERMEASE PERM-RELATED"/>
    <property type="match status" value="1"/>
</dbReference>
<protein>
    <submittedName>
        <fullName evidence="10">AI-2E family transporter</fullName>
    </submittedName>
</protein>
<evidence type="ECO:0000256" key="9">
    <source>
        <dbReference type="SAM" id="Phobius"/>
    </source>
</evidence>
<keyword evidence="11" id="KW-1185">Reference proteome</keyword>
<feature type="transmembrane region" description="Helical" evidence="9">
    <location>
        <begin position="34"/>
        <end position="53"/>
    </location>
</feature>
<feature type="transmembrane region" description="Helical" evidence="9">
    <location>
        <begin position="176"/>
        <end position="195"/>
    </location>
</feature>
<comment type="subcellular location">
    <subcellularLocation>
        <location evidence="1">Cell membrane</location>
        <topology evidence="1">Multi-pass membrane protein</topology>
    </subcellularLocation>
</comment>
<dbReference type="Proteomes" id="UP000252770">
    <property type="component" value="Unassembled WGS sequence"/>
</dbReference>
<evidence type="ECO:0000256" key="7">
    <source>
        <dbReference type="ARBA" id="ARBA00023136"/>
    </source>
</evidence>
<organism evidence="10 11">
    <name type="scientific">Desertihabitans brevis</name>
    <dbReference type="NCBI Taxonomy" id="2268447"/>
    <lineage>
        <taxon>Bacteria</taxon>
        <taxon>Bacillati</taxon>
        <taxon>Actinomycetota</taxon>
        <taxon>Actinomycetes</taxon>
        <taxon>Propionibacteriales</taxon>
        <taxon>Propionibacteriaceae</taxon>
        <taxon>Desertihabitans</taxon>
    </lineage>
</organism>
<feature type="compositionally biased region" description="Basic and acidic residues" evidence="8">
    <location>
        <begin position="1"/>
        <end position="10"/>
    </location>
</feature>
<evidence type="ECO:0000256" key="5">
    <source>
        <dbReference type="ARBA" id="ARBA00022692"/>
    </source>
</evidence>
<evidence type="ECO:0000256" key="1">
    <source>
        <dbReference type="ARBA" id="ARBA00004651"/>
    </source>
</evidence>
<feature type="transmembrane region" description="Helical" evidence="9">
    <location>
        <begin position="228"/>
        <end position="252"/>
    </location>
</feature>
<keyword evidence="7 9" id="KW-0472">Membrane</keyword>
<evidence type="ECO:0000313" key="11">
    <source>
        <dbReference type="Proteomes" id="UP000252770"/>
    </source>
</evidence>
<evidence type="ECO:0000313" key="10">
    <source>
        <dbReference type="EMBL" id="RCK71053.1"/>
    </source>
</evidence>
<sequence>MSERPPEPRPKVTPGPRDALDPARPDGIRVLVATPYRVGFFGCLGVLTAYVLVEAALQVSSILLMVLVALFLSVGLNPLVELITRRRVPRVVAVLLVFLLLAAAMSLVVLAVAPVFTSQLDELLRNAPRWLAQLRTNPVVAELDAQYQVITRVSDFLSSGDLIQTLFGGLLGAGQFIANALVATLVTLVLTLYFMSSMPSIKQVVYQFSPASQRARVRYLADQIFNRVGSYLTGMFVVVVTAGVLSFIFLTVIGLGEYALAVAAVVSILSFIPLVGSTMSLVLVTLVCLTSSVPLGIAGLVYYLIYQQFEAYVLYPRVMATSVKVPGPVTVIAALAFGTLLGIVGALIAVPTAAALLILYREVLIPRLDRS</sequence>
<dbReference type="EMBL" id="QOUI01000001">
    <property type="protein sequence ID" value="RCK71053.1"/>
    <property type="molecule type" value="Genomic_DNA"/>
</dbReference>
<dbReference type="InterPro" id="IPR002549">
    <property type="entry name" value="AI-2E-like"/>
</dbReference>
<comment type="similarity">
    <text evidence="2">Belongs to the autoinducer-2 exporter (AI-2E) (TC 2.A.86) family.</text>
</comment>
<keyword evidence="5 9" id="KW-0812">Transmembrane</keyword>
<feature type="transmembrane region" description="Helical" evidence="9">
    <location>
        <begin position="59"/>
        <end position="80"/>
    </location>
</feature>
<evidence type="ECO:0000256" key="8">
    <source>
        <dbReference type="SAM" id="MobiDB-lite"/>
    </source>
</evidence>
<dbReference type="Pfam" id="PF01594">
    <property type="entry name" value="AI-2E_transport"/>
    <property type="match status" value="1"/>
</dbReference>
<accession>A0A367YYR2</accession>
<dbReference type="GO" id="GO:0055085">
    <property type="term" value="P:transmembrane transport"/>
    <property type="evidence" value="ECO:0007669"/>
    <property type="project" value="TreeGrafter"/>
</dbReference>
<feature type="transmembrane region" description="Helical" evidence="9">
    <location>
        <begin position="258"/>
        <end position="275"/>
    </location>
</feature>
<proteinExistence type="inferred from homology"/>
<feature type="transmembrane region" description="Helical" evidence="9">
    <location>
        <begin position="92"/>
        <end position="116"/>
    </location>
</feature>
<feature type="transmembrane region" description="Helical" evidence="9">
    <location>
        <begin position="282"/>
        <end position="305"/>
    </location>
</feature>